<proteinExistence type="predicted"/>
<feature type="region of interest" description="Disordered" evidence="1">
    <location>
        <begin position="440"/>
        <end position="504"/>
    </location>
</feature>
<keyword evidence="3" id="KW-1185">Reference proteome</keyword>
<dbReference type="AlphaFoldDB" id="A0A9P4M0W8"/>
<evidence type="ECO:0000256" key="1">
    <source>
        <dbReference type="SAM" id="MobiDB-lite"/>
    </source>
</evidence>
<gene>
    <name evidence="2" type="ORF">NA57DRAFT_80452</name>
</gene>
<evidence type="ECO:0000313" key="3">
    <source>
        <dbReference type="Proteomes" id="UP000799772"/>
    </source>
</evidence>
<sequence length="687" mass="77263">MKLRLLVHVLPLHGRDEGGLDDRKFYLMVEPKCLFKDVLKEAEDFCSKYYACDATGFNHVIERLQWNDGDIDLNFCVEEFFHDVAPQERRIRAIQTGIDRHFNARPECSLQPMSLSVDSGEKENQAVVLVPASCGPAADKQFGRINRNQLSVVPVTLPTPPHTDAACLMSLDLTRVTRIDSQLIASSPPIQSHGFHPARGAGHRHPTIENSDNEYISIESIETTEDFNRSNAIMSNSGTIFRNPTHHTTSSLPVFSNDITSVHSTPCPDFPATRIIKAPSRKSYPGHRATKLERHKTIAGSRSAPRSRSSVSPTGVSKLYRSRISATAFIPRKWSPRRHSRFTSLRDWALPRKLKLTRTAPKNPARRFTKPTSAIDDPIIISSDSSEDDEMDETRSVEDAMAALTSEFDIPEIRVPTTQQKFNSSDNHVLLEAWAESGADESALNNETPFDADENSEEIPRGESRSYAGTETEEAHHDFNLPGYKEFTSPVYERPPPSTQNPTRQCQIIDDVASRPILDSGIVNSQVDDPSSSTDLLAADDFEVPDETNPIVVASCREASMHSCKSSRASSPPGWYNTLCERLARQHRAAKLRQQHALRAASTMRSEYLQGFCQQQQWVKVSDSENCSSDSSDNEVTLSRKIGRRDRKAKWLREANAVLHVCAEQERLRSWMEVDWVTFRNSDVKHW</sequence>
<dbReference type="EMBL" id="ML978135">
    <property type="protein sequence ID" value="KAF2094031.1"/>
    <property type="molecule type" value="Genomic_DNA"/>
</dbReference>
<reference evidence="2" key="1">
    <citation type="journal article" date="2020" name="Stud. Mycol.">
        <title>101 Dothideomycetes genomes: a test case for predicting lifestyles and emergence of pathogens.</title>
        <authorList>
            <person name="Haridas S."/>
            <person name="Albert R."/>
            <person name="Binder M."/>
            <person name="Bloem J."/>
            <person name="Labutti K."/>
            <person name="Salamov A."/>
            <person name="Andreopoulos B."/>
            <person name="Baker S."/>
            <person name="Barry K."/>
            <person name="Bills G."/>
            <person name="Bluhm B."/>
            <person name="Cannon C."/>
            <person name="Castanera R."/>
            <person name="Culley D."/>
            <person name="Daum C."/>
            <person name="Ezra D."/>
            <person name="Gonzalez J."/>
            <person name="Henrissat B."/>
            <person name="Kuo A."/>
            <person name="Liang C."/>
            <person name="Lipzen A."/>
            <person name="Lutzoni F."/>
            <person name="Magnuson J."/>
            <person name="Mondo S."/>
            <person name="Nolan M."/>
            <person name="Ohm R."/>
            <person name="Pangilinan J."/>
            <person name="Park H.-J."/>
            <person name="Ramirez L."/>
            <person name="Alfaro M."/>
            <person name="Sun H."/>
            <person name="Tritt A."/>
            <person name="Yoshinaga Y."/>
            <person name="Zwiers L.-H."/>
            <person name="Turgeon B."/>
            <person name="Goodwin S."/>
            <person name="Spatafora J."/>
            <person name="Crous P."/>
            <person name="Grigoriev I."/>
        </authorList>
    </citation>
    <scope>NUCLEOTIDE SEQUENCE</scope>
    <source>
        <strain evidence="2">CBS 133067</strain>
    </source>
</reference>
<feature type="compositionally biased region" description="Low complexity" evidence="1">
    <location>
        <begin position="301"/>
        <end position="313"/>
    </location>
</feature>
<organism evidence="2 3">
    <name type="scientific">Rhizodiscina lignyota</name>
    <dbReference type="NCBI Taxonomy" id="1504668"/>
    <lineage>
        <taxon>Eukaryota</taxon>
        <taxon>Fungi</taxon>
        <taxon>Dikarya</taxon>
        <taxon>Ascomycota</taxon>
        <taxon>Pezizomycotina</taxon>
        <taxon>Dothideomycetes</taxon>
        <taxon>Pleosporomycetidae</taxon>
        <taxon>Aulographales</taxon>
        <taxon>Rhizodiscinaceae</taxon>
        <taxon>Rhizodiscina</taxon>
    </lineage>
</organism>
<comment type="caution">
    <text evidence="2">The sequence shown here is derived from an EMBL/GenBank/DDBJ whole genome shotgun (WGS) entry which is preliminary data.</text>
</comment>
<feature type="region of interest" description="Disordered" evidence="1">
    <location>
        <begin position="279"/>
        <end position="315"/>
    </location>
</feature>
<dbReference type="Proteomes" id="UP000799772">
    <property type="component" value="Unassembled WGS sequence"/>
</dbReference>
<name>A0A9P4M0W8_9PEZI</name>
<protein>
    <submittedName>
        <fullName evidence="2">Uncharacterized protein</fullName>
    </submittedName>
</protein>
<evidence type="ECO:0000313" key="2">
    <source>
        <dbReference type="EMBL" id="KAF2094031.1"/>
    </source>
</evidence>
<accession>A0A9P4M0W8</accession>